<feature type="active site" description="Proton acceptor" evidence="5">
    <location>
        <position position="247"/>
    </location>
</feature>
<feature type="binding site" evidence="5">
    <location>
        <position position="215"/>
    </location>
    <ligand>
        <name>Mg(2+)</name>
        <dbReference type="ChEBI" id="CHEBI:18420"/>
        <label>1</label>
    </ligand>
</feature>
<feature type="binding site" evidence="5">
    <location>
        <position position="174"/>
    </location>
    <ligand>
        <name>substrate</name>
    </ligand>
</feature>
<feature type="binding site" evidence="5">
    <location>
        <position position="200"/>
    </location>
    <ligand>
        <name>substrate</name>
    </ligand>
</feature>
<feature type="binding site" evidence="5">
    <location>
        <position position="215"/>
    </location>
    <ligand>
        <name>Mg(2+)</name>
        <dbReference type="ChEBI" id="CHEBI:18420"/>
        <label>2</label>
    </ligand>
</feature>
<evidence type="ECO:0000256" key="3">
    <source>
        <dbReference type="ARBA" id="ARBA00022801"/>
    </source>
</evidence>
<dbReference type="SUPFAM" id="SSF50324">
    <property type="entry name" value="Inorganic pyrophosphatase"/>
    <property type="match status" value="1"/>
</dbReference>
<dbReference type="EC" id="3.6.1.1" evidence="5"/>
<dbReference type="Pfam" id="PF00719">
    <property type="entry name" value="Pyrophosphatase"/>
    <property type="match status" value="1"/>
</dbReference>
<comment type="cofactor">
    <cofactor evidence="1 5">
        <name>Mg(2+)</name>
        <dbReference type="ChEBI" id="CHEBI:18420"/>
    </cofactor>
</comment>
<evidence type="ECO:0000256" key="1">
    <source>
        <dbReference type="ARBA" id="ARBA00001946"/>
    </source>
</evidence>
<feature type="binding site" evidence="5">
    <location>
        <position position="242"/>
    </location>
    <ligand>
        <name>Mg(2+)</name>
        <dbReference type="ChEBI" id="CHEBI:18420"/>
        <label>3</label>
    </ligand>
</feature>
<protein>
    <recommendedName>
        <fullName evidence="5">Inorganic pyrophosphatase</fullName>
        <ecNumber evidence="5">3.6.1.1</ecNumber>
    </recommendedName>
    <alternativeName>
        <fullName evidence="5">Pyrophosphate phospho-hydrolase</fullName>
        <shortName evidence="5">PPase</shortName>
    </alternativeName>
</protein>
<comment type="subcellular location">
    <subcellularLocation>
        <location evidence="5">Cytoplasm</location>
    </subcellularLocation>
</comment>
<name>A0ABU4HLR2_9ACTN</name>
<dbReference type="InterPro" id="IPR008162">
    <property type="entry name" value="Pyrophosphatase"/>
</dbReference>
<gene>
    <name evidence="5" type="primary">ppa</name>
    <name evidence="6" type="ORF">R7226_07835</name>
</gene>
<evidence type="ECO:0000313" key="7">
    <source>
        <dbReference type="Proteomes" id="UP001284601"/>
    </source>
</evidence>
<feature type="binding site" evidence="5">
    <location>
        <position position="210"/>
    </location>
    <ligand>
        <name>Mg(2+)</name>
        <dbReference type="ChEBI" id="CHEBI:18420"/>
        <label>1</label>
    </ligand>
</feature>
<dbReference type="SUPFAM" id="SSF54593">
    <property type="entry name" value="Glyoxalase/Bleomycin resistance protein/Dihydroxybiphenyl dioxygenase"/>
    <property type="match status" value="1"/>
</dbReference>
<feature type="binding site" evidence="5">
    <location>
        <position position="247"/>
    </location>
    <ligand>
        <name>Mg(2+)</name>
        <dbReference type="ChEBI" id="CHEBI:18420"/>
        <label>1</label>
    </ligand>
</feature>
<dbReference type="Proteomes" id="UP001284601">
    <property type="component" value="Unassembled WGS sequence"/>
</dbReference>
<evidence type="ECO:0000256" key="2">
    <source>
        <dbReference type="ARBA" id="ARBA00022723"/>
    </source>
</evidence>
<dbReference type="InterPro" id="IPR029068">
    <property type="entry name" value="Glyas_Bleomycin-R_OHBP_Dase"/>
</dbReference>
<organism evidence="6 7">
    <name type="scientific">Conexibacter stalactiti</name>
    <dbReference type="NCBI Taxonomy" id="1940611"/>
    <lineage>
        <taxon>Bacteria</taxon>
        <taxon>Bacillati</taxon>
        <taxon>Actinomycetota</taxon>
        <taxon>Thermoleophilia</taxon>
        <taxon>Solirubrobacterales</taxon>
        <taxon>Conexibacteraceae</taxon>
        <taxon>Conexibacter</taxon>
    </lineage>
</organism>
<comment type="function">
    <text evidence="5">Catalyzes the hydrolysis of inorganic pyrophosphate (PPi) forming two phosphate ions.</text>
</comment>
<feature type="binding site" evidence="5">
    <location>
        <position position="188"/>
    </location>
    <ligand>
        <name>substrate</name>
    </ligand>
</feature>
<feature type="binding site" evidence="5">
    <location>
        <position position="247"/>
    </location>
    <ligand>
        <name>Mg(2+)</name>
        <dbReference type="ChEBI" id="CHEBI:18420"/>
        <label>3</label>
    </ligand>
</feature>
<dbReference type="HAMAP" id="MF_00209">
    <property type="entry name" value="Inorganic_PPase"/>
    <property type="match status" value="1"/>
</dbReference>
<keyword evidence="3 5" id="KW-0378">Hydrolase</keyword>
<dbReference type="InterPro" id="IPR036649">
    <property type="entry name" value="Pyrophosphatase_sf"/>
</dbReference>
<comment type="caution">
    <text evidence="6">The sequence shown here is derived from an EMBL/GenBank/DDBJ whole genome shotgun (WGS) entry which is preliminary data.</text>
</comment>
<feature type="binding site" evidence="5">
    <location>
        <position position="284"/>
    </location>
    <ligand>
        <name>substrate</name>
    </ligand>
</feature>
<sequence length="338" mass="35525">MTSARTVVIERLRFGVSDLERSRAFYASALAPLGIAELNGDDGAAARFGRGGAVVVELVEVQARPAPLRIALSARTRAEVEACHAGALALAPAVPTADANGAATAHTAPALLAPGEADNGGAPGPGGNPAYSATLVDPDGHELEVVCRGVAATVQVPDDRLVAVVEIPKGTRNKYEYDPILGGFTFDRLLMTAAAYPADYGYFPGTLGEDGDPLDVLVCLSEPTFPGCLIPVKPVGLFKMADDQGIDDKVICVPLHDPNWGGYDTLDELPLLLRNEIAQFFAIYKDLEGKRVDVGGWRSHTEALASIDAARARFRARREETGISYPGPGGELPAPGEE</sequence>
<feature type="binding site" evidence="5">
    <location>
        <position position="166"/>
    </location>
    <ligand>
        <name>Mg(2+)</name>
        <dbReference type="ChEBI" id="CHEBI:18420"/>
        <label>2</label>
    </ligand>
</feature>
<proteinExistence type="inferred from homology"/>
<evidence type="ECO:0000313" key="6">
    <source>
        <dbReference type="EMBL" id="MDW5594241.1"/>
    </source>
</evidence>
<dbReference type="RefSeq" id="WP_318596512.1">
    <property type="nucleotide sequence ID" value="NZ_JAWSTH010000014.1"/>
</dbReference>
<dbReference type="CDD" id="cd00412">
    <property type="entry name" value="pyrophosphatase"/>
    <property type="match status" value="1"/>
</dbReference>
<comment type="similarity">
    <text evidence="5">Belongs to the PPase family.</text>
</comment>
<keyword evidence="4 5" id="KW-0460">Magnesium</keyword>
<accession>A0ABU4HLR2</accession>
<keyword evidence="2 5" id="KW-0479">Metal-binding</keyword>
<keyword evidence="5" id="KW-0963">Cytoplasm</keyword>
<dbReference type="Gene3D" id="3.10.180.10">
    <property type="entry name" value="2,3-Dihydroxybiphenyl 1,2-Dioxygenase, domain 1"/>
    <property type="match status" value="1"/>
</dbReference>
<dbReference type="EMBL" id="JAWSTH010000014">
    <property type="protein sequence ID" value="MDW5594241.1"/>
    <property type="molecule type" value="Genomic_DNA"/>
</dbReference>
<dbReference type="PROSITE" id="PS00387">
    <property type="entry name" value="PPASE"/>
    <property type="match status" value="1"/>
</dbReference>
<reference evidence="7" key="1">
    <citation type="submission" date="2023-07" db="EMBL/GenBank/DDBJ databases">
        <title>Conexibacter stalactiti sp. nov., isolated from stalactites in a lava cave and emended description of the genus Conexibacter.</title>
        <authorList>
            <person name="Lee S.D."/>
        </authorList>
    </citation>
    <scope>NUCLEOTIDE SEQUENCE [LARGE SCALE GENOMIC DNA]</scope>
    <source>
        <strain evidence="7">KCTC 39840</strain>
    </source>
</reference>
<keyword evidence="7" id="KW-1185">Reference proteome</keyword>
<comment type="catalytic activity">
    <reaction evidence="5">
        <text>diphosphate + H2O = 2 phosphate + H(+)</text>
        <dbReference type="Rhea" id="RHEA:24576"/>
        <dbReference type="ChEBI" id="CHEBI:15377"/>
        <dbReference type="ChEBI" id="CHEBI:15378"/>
        <dbReference type="ChEBI" id="CHEBI:33019"/>
        <dbReference type="ChEBI" id="CHEBI:43474"/>
        <dbReference type="EC" id="3.6.1.1"/>
    </reaction>
</comment>
<comment type="subunit">
    <text evidence="5">Homohexamer.</text>
</comment>
<dbReference type="PANTHER" id="PTHR10286">
    <property type="entry name" value="INORGANIC PYROPHOSPHATASE"/>
    <property type="match status" value="1"/>
</dbReference>
<dbReference type="Gene3D" id="3.90.80.10">
    <property type="entry name" value="Inorganic pyrophosphatase"/>
    <property type="match status" value="1"/>
</dbReference>
<evidence type="ECO:0000256" key="4">
    <source>
        <dbReference type="ARBA" id="ARBA00022842"/>
    </source>
</evidence>
<evidence type="ECO:0000256" key="5">
    <source>
        <dbReference type="HAMAP-Rule" id="MF_00209"/>
    </source>
</evidence>